<accession>A0A1I4XW15</accession>
<dbReference type="RefSeq" id="WP_093405084.1">
    <property type="nucleotide sequence ID" value="NZ_FOVL01000001.1"/>
</dbReference>
<name>A0A1I4XW15_9FLAO</name>
<keyword evidence="1" id="KW-1133">Transmembrane helix</keyword>
<feature type="transmembrane region" description="Helical" evidence="1">
    <location>
        <begin position="105"/>
        <end position="126"/>
    </location>
</feature>
<dbReference type="InterPro" id="IPR000326">
    <property type="entry name" value="PAP2/HPO"/>
</dbReference>
<keyword evidence="4" id="KW-1185">Reference proteome</keyword>
<feature type="transmembrane region" description="Helical" evidence="1">
    <location>
        <begin position="159"/>
        <end position="177"/>
    </location>
</feature>
<organism evidence="3 4">
    <name type="scientific">Salegentibacter flavus</name>
    <dbReference type="NCBI Taxonomy" id="287099"/>
    <lineage>
        <taxon>Bacteria</taxon>
        <taxon>Pseudomonadati</taxon>
        <taxon>Bacteroidota</taxon>
        <taxon>Flavobacteriia</taxon>
        <taxon>Flavobacteriales</taxon>
        <taxon>Flavobacteriaceae</taxon>
        <taxon>Salegentibacter</taxon>
    </lineage>
</organism>
<dbReference type="EMBL" id="FOVL01000001">
    <property type="protein sequence ID" value="SFN29459.1"/>
    <property type="molecule type" value="Genomic_DNA"/>
</dbReference>
<feature type="transmembrane region" description="Helical" evidence="1">
    <location>
        <begin position="37"/>
        <end position="54"/>
    </location>
</feature>
<evidence type="ECO:0000256" key="1">
    <source>
        <dbReference type="SAM" id="Phobius"/>
    </source>
</evidence>
<evidence type="ECO:0000313" key="4">
    <source>
        <dbReference type="Proteomes" id="UP000199153"/>
    </source>
</evidence>
<protein>
    <submittedName>
        <fullName evidence="3">Undecaprenyl-diphosphatase</fullName>
    </submittedName>
</protein>
<dbReference type="PANTHER" id="PTHR14969:SF13">
    <property type="entry name" value="AT30094P"/>
    <property type="match status" value="1"/>
</dbReference>
<gene>
    <name evidence="3" type="ORF">SAMN05660413_00351</name>
</gene>
<dbReference type="Proteomes" id="UP000199153">
    <property type="component" value="Unassembled WGS sequence"/>
</dbReference>
<dbReference type="PANTHER" id="PTHR14969">
    <property type="entry name" value="SPHINGOSINE-1-PHOSPHATE PHOSPHOHYDROLASE"/>
    <property type="match status" value="1"/>
</dbReference>
<dbReference type="Gene3D" id="1.20.144.10">
    <property type="entry name" value="Phosphatidic acid phosphatase type 2/haloperoxidase"/>
    <property type="match status" value="1"/>
</dbReference>
<dbReference type="CDD" id="cd03395">
    <property type="entry name" value="PAP2_like_4"/>
    <property type="match status" value="1"/>
</dbReference>
<dbReference type="SUPFAM" id="SSF48317">
    <property type="entry name" value="Acid phosphatase/Vanadium-dependent haloperoxidase"/>
    <property type="match status" value="1"/>
</dbReference>
<feature type="domain" description="Phosphatidic acid phosphatase type 2/haloperoxidase" evidence="2">
    <location>
        <begin position="61"/>
        <end position="174"/>
    </location>
</feature>
<dbReference type="AlphaFoldDB" id="A0A1I4XW15"/>
<feature type="transmembrane region" description="Helical" evidence="1">
    <location>
        <begin position="12"/>
        <end position="31"/>
    </location>
</feature>
<evidence type="ECO:0000313" key="3">
    <source>
        <dbReference type="EMBL" id="SFN29459.1"/>
    </source>
</evidence>
<feature type="transmembrane region" description="Helical" evidence="1">
    <location>
        <begin position="133"/>
        <end position="153"/>
    </location>
</feature>
<dbReference type="SMART" id="SM00014">
    <property type="entry name" value="acidPPc"/>
    <property type="match status" value="1"/>
</dbReference>
<evidence type="ECO:0000259" key="2">
    <source>
        <dbReference type="SMART" id="SM00014"/>
    </source>
</evidence>
<keyword evidence="1" id="KW-0812">Transmembrane</keyword>
<feature type="transmembrane region" description="Helical" evidence="1">
    <location>
        <begin position="61"/>
        <end position="85"/>
    </location>
</feature>
<proteinExistence type="predicted"/>
<keyword evidence="1" id="KW-0472">Membrane</keyword>
<sequence length="185" mass="22192">MWQQLKQWDRELFVYLNSLGIESYDYFWIFVTRIENWIPFYIFLFLLYFIAFHWKKASFSSLFLLSAFLTTWGFTNAVKVFLVRLRPNNNPELVDLIRILQEPTNYSFFSGHASSSMVASTFIVLSLKDKFRWIYLVYIWPLLFIMSRVYVGVHYPSDLLVGALVGLIFAFVFFWLYNKSGRRFI</sequence>
<dbReference type="InterPro" id="IPR036938">
    <property type="entry name" value="PAP2/HPO_sf"/>
</dbReference>
<reference evidence="3 4" key="1">
    <citation type="submission" date="2016-10" db="EMBL/GenBank/DDBJ databases">
        <authorList>
            <person name="de Groot N.N."/>
        </authorList>
    </citation>
    <scope>NUCLEOTIDE SEQUENCE [LARGE SCALE GENOMIC DNA]</scope>
    <source>
        <strain evidence="3 4">DSM 17794</strain>
    </source>
</reference>
<dbReference type="STRING" id="287099.SAMN05660413_00351"/>
<dbReference type="Pfam" id="PF01569">
    <property type="entry name" value="PAP2"/>
    <property type="match status" value="1"/>
</dbReference>
<dbReference type="OrthoDB" id="9789113at2"/>